<keyword evidence="3" id="KW-1185">Reference proteome</keyword>
<evidence type="ECO:0000313" key="3">
    <source>
        <dbReference type="Proteomes" id="UP001283361"/>
    </source>
</evidence>
<sequence>MKRSEREIGLYSLLKYFKTCAKMANCGWLWSIIWLIILILFGWPIGFLCAVFFVLLSPCAACCGGCVELINLLERGVKLPLTCAQNMSNTCIRFGTCSSCTVSPTKGDKAVTQGRDEWRTVPHKECHHVCELRSTQLRGVQSLITVDESVINQLVVMVQQHFTENSLSSFDDLSSMTLLRFNGVTITAPSPCILEDFTTDGLQYVLINSTVQISSHTLHRSLSAS</sequence>
<organism evidence="2 3">
    <name type="scientific">Elysia crispata</name>
    <name type="common">lettuce slug</name>
    <dbReference type="NCBI Taxonomy" id="231223"/>
    <lineage>
        <taxon>Eukaryota</taxon>
        <taxon>Metazoa</taxon>
        <taxon>Spiralia</taxon>
        <taxon>Lophotrochozoa</taxon>
        <taxon>Mollusca</taxon>
        <taxon>Gastropoda</taxon>
        <taxon>Heterobranchia</taxon>
        <taxon>Euthyneura</taxon>
        <taxon>Panpulmonata</taxon>
        <taxon>Sacoglossa</taxon>
        <taxon>Placobranchoidea</taxon>
        <taxon>Plakobranchidae</taxon>
        <taxon>Elysia</taxon>
    </lineage>
</organism>
<gene>
    <name evidence="2" type="ORF">RRG08_026671</name>
</gene>
<keyword evidence="1" id="KW-0812">Transmembrane</keyword>
<evidence type="ECO:0000256" key="1">
    <source>
        <dbReference type="SAM" id="Phobius"/>
    </source>
</evidence>
<protein>
    <submittedName>
        <fullName evidence="2">Uncharacterized protein</fullName>
    </submittedName>
</protein>
<dbReference type="PANTHER" id="PTHR39948">
    <property type="entry name" value="GEO11419P1"/>
    <property type="match status" value="1"/>
</dbReference>
<name>A0AAE1B009_9GAST</name>
<comment type="caution">
    <text evidence="2">The sequence shown here is derived from an EMBL/GenBank/DDBJ whole genome shotgun (WGS) entry which is preliminary data.</text>
</comment>
<dbReference type="EMBL" id="JAWDGP010000883">
    <property type="protein sequence ID" value="KAK3796416.1"/>
    <property type="molecule type" value="Genomic_DNA"/>
</dbReference>
<proteinExistence type="predicted"/>
<dbReference type="Proteomes" id="UP001283361">
    <property type="component" value="Unassembled WGS sequence"/>
</dbReference>
<evidence type="ECO:0000313" key="2">
    <source>
        <dbReference type="EMBL" id="KAK3796416.1"/>
    </source>
</evidence>
<accession>A0AAE1B009</accession>
<feature type="transmembrane region" description="Helical" evidence="1">
    <location>
        <begin position="32"/>
        <end position="56"/>
    </location>
</feature>
<dbReference type="PANTHER" id="PTHR39948:SF1">
    <property type="entry name" value="GEO11419P1"/>
    <property type="match status" value="1"/>
</dbReference>
<keyword evidence="1" id="KW-1133">Transmembrane helix</keyword>
<keyword evidence="1" id="KW-0472">Membrane</keyword>
<dbReference type="AlphaFoldDB" id="A0AAE1B009"/>
<reference evidence="2" key="1">
    <citation type="journal article" date="2023" name="G3 (Bethesda)">
        <title>A reference genome for the long-term kleptoplast-retaining sea slug Elysia crispata morphotype clarki.</title>
        <authorList>
            <person name="Eastman K.E."/>
            <person name="Pendleton A.L."/>
            <person name="Shaikh M.A."/>
            <person name="Suttiyut T."/>
            <person name="Ogas R."/>
            <person name="Tomko P."/>
            <person name="Gavelis G."/>
            <person name="Widhalm J.R."/>
            <person name="Wisecaver J.H."/>
        </authorList>
    </citation>
    <scope>NUCLEOTIDE SEQUENCE</scope>
    <source>
        <strain evidence="2">ECLA1</strain>
    </source>
</reference>